<dbReference type="InterPro" id="IPR051465">
    <property type="entry name" value="Cell_Envelope_Struct_Comp"/>
</dbReference>
<dbReference type="RefSeq" id="WP_236588876.1">
    <property type="nucleotide sequence ID" value="NZ_CBDEQU010000043.1"/>
</dbReference>
<feature type="domain" description="SLH" evidence="2">
    <location>
        <begin position="362"/>
        <end position="412"/>
    </location>
</feature>
<evidence type="ECO:0000313" key="4">
    <source>
        <dbReference type="Proteomes" id="UP000250241"/>
    </source>
</evidence>
<organism evidence="3 4">
    <name type="scientific">Rothia aeria</name>
    <dbReference type="NCBI Taxonomy" id="172042"/>
    <lineage>
        <taxon>Bacteria</taxon>
        <taxon>Bacillati</taxon>
        <taxon>Actinomycetota</taxon>
        <taxon>Actinomycetes</taxon>
        <taxon>Micrococcales</taxon>
        <taxon>Micrococcaceae</taxon>
        <taxon>Rothia</taxon>
    </lineage>
</organism>
<dbReference type="Pfam" id="PF04213">
    <property type="entry name" value="HtaA"/>
    <property type="match status" value="1"/>
</dbReference>
<feature type="domain" description="SLH" evidence="2">
    <location>
        <begin position="234"/>
        <end position="295"/>
    </location>
</feature>
<feature type="domain" description="SLH" evidence="2">
    <location>
        <begin position="296"/>
        <end position="359"/>
    </location>
</feature>
<keyword evidence="4" id="KW-1185">Reference proteome</keyword>
<sequence>MRYTTHANIQHNHTGVLHRRGHRICTATAAVLLTASTSILTPTPLLASPTQQVPAPAAQTATTNNDHTITNGTINWGVMPALREYASNPYVSAVLDLTDVTHNDKGEFIWKNGTGSYTNGSGTIMIPGVLSLRSNHSQLNMRFSRVRITISDSGASGKITLDATISTLDGQRKTYTNVDFATINTENLKVADGRISLDKAPLTMTDDGARIFDGTQLLPQNRELDPITLNAPLTHPTFSDVPAGSHLQPEIEWLAASGITTGYPNGTYHPHESVERAAVAAYFYRLAGSPAVTLPQESPFIDVPTDHPFYKEIVWLHRRGITTGYPDGTFRPNAPINRDALAAFFYRAAQEPDYTPPAVSPFADMAPHDGFYKEIAWMHSQNIAHGWPDRTFRPLQPVQRDAMAAFIYRMVR</sequence>
<keyword evidence="1" id="KW-0732">Signal</keyword>
<dbReference type="InterPro" id="IPR007331">
    <property type="entry name" value="Htaa"/>
</dbReference>
<evidence type="ECO:0000259" key="2">
    <source>
        <dbReference type="PROSITE" id="PS51272"/>
    </source>
</evidence>
<dbReference type="PROSITE" id="PS51272">
    <property type="entry name" value="SLH"/>
    <property type="match status" value="3"/>
</dbReference>
<proteinExistence type="predicted"/>
<accession>A0A2Z5R1F9</accession>
<dbReference type="AlphaFoldDB" id="A0A2Z5R1F9"/>
<name>A0A2Z5R1F9_9MICC</name>
<feature type="signal peptide" evidence="1">
    <location>
        <begin position="1"/>
        <end position="47"/>
    </location>
</feature>
<evidence type="ECO:0000313" key="3">
    <source>
        <dbReference type="EMBL" id="BAV88331.1"/>
    </source>
</evidence>
<dbReference type="KEGG" id="raj:RA11412_2032"/>
<reference evidence="3 4" key="1">
    <citation type="submission" date="2016-10" db="EMBL/GenBank/DDBJ databases">
        <title>Genome sequence of Rothia aeria strain JCM11412.</title>
        <authorList>
            <person name="Nambu T."/>
        </authorList>
    </citation>
    <scope>NUCLEOTIDE SEQUENCE [LARGE SCALE GENOMIC DNA]</scope>
    <source>
        <strain evidence="3 4">JCM 11412</strain>
    </source>
</reference>
<dbReference type="Proteomes" id="UP000250241">
    <property type="component" value="Chromosome"/>
</dbReference>
<protein>
    <submittedName>
        <fullName evidence="3">Glycerol-3-phosphate ABC transporter</fullName>
    </submittedName>
</protein>
<gene>
    <name evidence="3" type="ORF">RA11412_2032</name>
</gene>
<feature type="chain" id="PRO_5016232923" evidence="1">
    <location>
        <begin position="48"/>
        <end position="412"/>
    </location>
</feature>
<dbReference type="GeneID" id="93862893"/>
<evidence type="ECO:0000256" key="1">
    <source>
        <dbReference type="SAM" id="SignalP"/>
    </source>
</evidence>
<dbReference type="InterPro" id="IPR001119">
    <property type="entry name" value="SLH_dom"/>
</dbReference>
<dbReference type="PANTHER" id="PTHR43308">
    <property type="entry name" value="OUTER MEMBRANE PROTEIN ALPHA-RELATED"/>
    <property type="match status" value="1"/>
</dbReference>
<dbReference type="PANTHER" id="PTHR43308:SF5">
    <property type="entry name" value="S-LAYER PROTEIN _ PEPTIDOGLYCAN ENDO-BETA-N-ACETYLGLUCOSAMINIDASE"/>
    <property type="match status" value="1"/>
</dbReference>
<dbReference type="Pfam" id="PF00395">
    <property type="entry name" value="SLH"/>
    <property type="match status" value="3"/>
</dbReference>
<dbReference type="EMBL" id="AP017895">
    <property type="protein sequence ID" value="BAV88331.1"/>
    <property type="molecule type" value="Genomic_DNA"/>
</dbReference>